<evidence type="ECO:0000256" key="2">
    <source>
        <dbReference type="ARBA" id="ARBA00022679"/>
    </source>
</evidence>
<evidence type="ECO:0000256" key="3">
    <source>
        <dbReference type="ARBA" id="ARBA00022723"/>
    </source>
</evidence>
<dbReference type="EMBL" id="FLUN01000001">
    <property type="protein sequence ID" value="SBW03132.1"/>
    <property type="molecule type" value="Genomic_DNA"/>
</dbReference>
<feature type="binding site" evidence="6">
    <location>
        <begin position="143"/>
        <end position="145"/>
    </location>
    <ligand>
        <name>substrate</name>
    </ligand>
</feature>
<evidence type="ECO:0000256" key="4">
    <source>
        <dbReference type="ARBA" id="ARBA00022777"/>
    </source>
</evidence>
<feature type="binding site" evidence="6">
    <location>
        <position position="115"/>
    </location>
    <ligand>
        <name>Mg(2+)</name>
        <dbReference type="ChEBI" id="CHEBI:18420"/>
        <note>catalytic</note>
    </ligand>
</feature>
<dbReference type="Pfam" id="PF00365">
    <property type="entry name" value="PFK"/>
    <property type="match status" value="1"/>
</dbReference>
<evidence type="ECO:0000313" key="8">
    <source>
        <dbReference type="EMBL" id="SBW03132.1"/>
    </source>
</evidence>
<comment type="pathway">
    <text evidence="6">Carbohydrate degradation; glycolysis; D-glyceraldehyde 3-phosphate and glycerone phosphate from D-glucose: step 3/4.</text>
</comment>
<feature type="site" description="Important for catalytic activity and substrate specificity; stabilizes the transition state when the phosphoryl donor is PPi; prevents ATP from binding by mimicking the alpha-phosphate group of ATP" evidence="6">
    <location>
        <position position="116"/>
    </location>
</feature>
<sequence>MSELKGALIIGQSGGPTAVINSSALGVIATGLDNANITRVLGAAHGIKGVLEDKLYDMSQEERAELDLLKYTPSSALGSCRYKLADPDKDDTDYKRILEIFKKYDVRYFFYNGGNDSMDTCNKISKYMQKVGYECRVMGVPKTIDNDLNGTDHCPGFSSAAKFIATTCMEVHRDAHVYDTGMVTVIEIMGRHAGWLAGSAALATWAGYGPDLIYLPEVDFDMDAFLADVTAIYNKTGKCMVAVSEGIHYADGRFVSEASTSATDGFGHAQLGGLATMLAEVVKSKTGAKVRGIELSLLQRCGSHVASARDIEEAFNAGKTAVEAAVAGETDKMVAFDCTREGGEYECKYVLKPLDICANIEKKVPREWINKAGNGIEQPFIDYVLPLIQGELNAPKENNLPRFAKLKKVLTTEM</sequence>
<dbReference type="EC" id="2.7.1.90" evidence="6"/>
<dbReference type="InterPro" id="IPR000023">
    <property type="entry name" value="Phosphofructokinase_dom"/>
</dbReference>
<feature type="binding site" evidence="6">
    <location>
        <begin position="189"/>
        <end position="191"/>
    </location>
    <ligand>
        <name>substrate</name>
    </ligand>
</feature>
<dbReference type="UniPathway" id="UPA00109">
    <property type="reaction ID" value="UER00182"/>
</dbReference>
<dbReference type="PANTHER" id="PTHR45770">
    <property type="entry name" value="ATP-DEPENDENT 6-PHOSPHOFRUCTOKINASE 1"/>
    <property type="match status" value="1"/>
</dbReference>
<dbReference type="InterPro" id="IPR050929">
    <property type="entry name" value="PFKA"/>
</dbReference>
<dbReference type="Gene3D" id="3.40.50.450">
    <property type="match status" value="1"/>
</dbReference>
<accession>A0A212JUL6</accession>
<organism evidence="8">
    <name type="scientific">uncultured Eubacteriales bacterium</name>
    <dbReference type="NCBI Taxonomy" id="172733"/>
    <lineage>
        <taxon>Bacteria</taxon>
        <taxon>Bacillati</taxon>
        <taxon>Bacillota</taxon>
        <taxon>Clostridia</taxon>
        <taxon>Eubacteriales</taxon>
        <taxon>environmental samples</taxon>
    </lineage>
</organism>
<feature type="site" description="Important for catalytic activity; stabilizes the transition state when the phosphoryl donor is PPi" evidence="6">
    <location>
        <position position="142"/>
    </location>
</feature>
<comment type="subcellular location">
    <subcellularLocation>
        <location evidence="6">Cytoplasm</location>
    </subcellularLocation>
</comment>
<feature type="domain" description="Phosphofructokinase" evidence="7">
    <location>
        <begin position="9"/>
        <end position="323"/>
    </location>
</feature>
<comment type="function">
    <text evidence="6">Catalyzes the phosphorylation of D-fructose 6-phosphate, the first committing step of glycolysis. Uses inorganic phosphate (PPi) as phosphoryl donor instead of ATP like common ATP-dependent phosphofructokinases (ATP-PFKs), which renders the reaction reversible, and can thus function both in glycolysis and gluconeogenesis. Consistently, PPi-PFK can replace the enzymes of both the forward (ATP-PFK) and reverse (fructose-bisphosphatase (FBPase)) reactions.</text>
</comment>
<feature type="binding site" evidence="6">
    <location>
        <position position="15"/>
    </location>
    <ligand>
        <name>diphosphate</name>
        <dbReference type="ChEBI" id="CHEBI:33019"/>
    </ligand>
</feature>
<dbReference type="InterPro" id="IPR035966">
    <property type="entry name" value="PKF_sf"/>
</dbReference>
<comment type="cofactor">
    <cofactor evidence="1 6">
        <name>Mg(2+)</name>
        <dbReference type="ChEBI" id="CHEBI:18420"/>
    </cofactor>
</comment>
<dbReference type="AlphaFoldDB" id="A0A212JUL6"/>
<comment type="subunit">
    <text evidence="6">Homodimer.</text>
</comment>
<comment type="caution">
    <text evidence="6">Lacks conserved residue(s) required for the propagation of feature annotation.</text>
</comment>
<keyword evidence="3 6" id="KW-0479">Metal-binding</keyword>
<dbReference type="SUPFAM" id="SSF53784">
    <property type="entry name" value="Phosphofructokinase"/>
    <property type="match status" value="1"/>
</dbReference>
<dbReference type="NCBIfam" id="NF010675">
    <property type="entry name" value="PRK14072.1"/>
    <property type="match status" value="1"/>
</dbReference>
<dbReference type="Gene3D" id="3.40.50.460">
    <property type="entry name" value="Phosphofructokinase domain"/>
    <property type="match status" value="1"/>
</dbReference>
<dbReference type="PRINTS" id="PR00476">
    <property type="entry name" value="PHFRCTKINASE"/>
</dbReference>
<comment type="activity regulation">
    <text evidence="6">Non-allosteric.</text>
</comment>
<evidence type="ECO:0000256" key="5">
    <source>
        <dbReference type="ARBA" id="ARBA00022842"/>
    </source>
</evidence>
<feature type="active site" description="Proton acceptor" evidence="6">
    <location>
        <position position="145"/>
    </location>
</feature>
<keyword evidence="6" id="KW-0963">Cytoplasm</keyword>
<comment type="catalytic activity">
    <reaction evidence="6">
        <text>beta-D-fructose 6-phosphate + diphosphate = beta-D-fructose 1,6-bisphosphate + phosphate + H(+)</text>
        <dbReference type="Rhea" id="RHEA:13613"/>
        <dbReference type="ChEBI" id="CHEBI:15378"/>
        <dbReference type="ChEBI" id="CHEBI:32966"/>
        <dbReference type="ChEBI" id="CHEBI:33019"/>
        <dbReference type="ChEBI" id="CHEBI:43474"/>
        <dbReference type="ChEBI" id="CHEBI:57634"/>
        <dbReference type="EC" id="2.7.1.90"/>
    </reaction>
</comment>
<dbReference type="GO" id="GO:0005737">
    <property type="term" value="C:cytoplasm"/>
    <property type="evidence" value="ECO:0007669"/>
    <property type="project" value="UniProtKB-SubCell"/>
</dbReference>
<dbReference type="GO" id="GO:0003872">
    <property type="term" value="F:6-phosphofructokinase activity"/>
    <property type="evidence" value="ECO:0007669"/>
    <property type="project" value="UniProtKB-UniRule"/>
</dbReference>
<gene>
    <name evidence="6" type="primary">pfp</name>
    <name evidence="8" type="ORF">KL86CLO1_11740</name>
</gene>
<evidence type="ECO:0000256" key="1">
    <source>
        <dbReference type="ARBA" id="ARBA00001946"/>
    </source>
</evidence>
<keyword evidence="4 6" id="KW-0418">Kinase</keyword>
<protein>
    <recommendedName>
        <fullName evidence="6">Pyrophosphate--fructose 6-phosphate 1-phosphotransferase</fullName>
        <ecNumber evidence="6">2.7.1.90</ecNumber>
    </recommendedName>
    <alternativeName>
        <fullName evidence="6">6-phosphofructokinase, pyrophosphate dependent</fullName>
    </alternativeName>
    <alternativeName>
        <fullName evidence="6">PPi-dependent phosphofructokinase</fullName>
        <shortName evidence="6">PPi-PFK</shortName>
    </alternativeName>
    <alternativeName>
        <fullName evidence="6">Pyrophosphate-dependent 6-phosphofructose-1-kinase</fullName>
    </alternativeName>
</protein>
<name>A0A212JUL6_9FIRM</name>
<dbReference type="GO" id="GO:0047334">
    <property type="term" value="F:diphosphate-fructose-6-phosphate 1-phosphotransferase activity"/>
    <property type="evidence" value="ECO:0007669"/>
    <property type="project" value="UniProtKB-EC"/>
</dbReference>
<evidence type="ECO:0000256" key="6">
    <source>
        <dbReference type="HAMAP-Rule" id="MF_01978"/>
    </source>
</evidence>
<feature type="binding site" evidence="6">
    <location>
        <position position="245"/>
    </location>
    <ligand>
        <name>substrate</name>
    </ligand>
</feature>
<proteinExistence type="inferred from homology"/>
<keyword evidence="5 6" id="KW-0460">Magnesium</keyword>
<keyword evidence="6" id="KW-0324">Glycolysis</keyword>
<dbReference type="InterPro" id="IPR022953">
    <property type="entry name" value="ATP_PFK"/>
</dbReference>
<dbReference type="InterPro" id="IPR011404">
    <property type="entry name" value="PPi-PFK"/>
</dbReference>
<evidence type="ECO:0000259" key="7">
    <source>
        <dbReference type="Pfam" id="PF00365"/>
    </source>
</evidence>
<keyword evidence="2 6" id="KW-0808">Transferase</keyword>
<comment type="similarity">
    <text evidence="6">Belongs to the phosphofructokinase type A (PFKA) family. PPi-dependent PFK group II subfamily. Clade 'B2' sub-subfamily.</text>
</comment>
<dbReference type="GO" id="GO:0006002">
    <property type="term" value="P:fructose 6-phosphate metabolic process"/>
    <property type="evidence" value="ECO:0007669"/>
    <property type="project" value="InterPro"/>
</dbReference>
<dbReference type="HAMAP" id="MF_01978">
    <property type="entry name" value="Phosphofructokinase_II_B2"/>
    <property type="match status" value="1"/>
</dbReference>
<dbReference type="PIRSF" id="PIRSF036483">
    <property type="entry name" value="PFK_XF0274"/>
    <property type="match status" value="1"/>
</dbReference>
<reference evidence="8" key="1">
    <citation type="submission" date="2016-04" db="EMBL/GenBank/DDBJ databases">
        <authorList>
            <person name="Evans L.H."/>
            <person name="Alamgir A."/>
            <person name="Owens N."/>
            <person name="Weber N.D."/>
            <person name="Virtaneva K."/>
            <person name="Barbian K."/>
            <person name="Babar A."/>
            <person name="Rosenke K."/>
        </authorList>
    </citation>
    <scope>NUCLEOTIDE SEQUENCE</scope>
    <source>
        <strain evidence="8">86</strain>
    </source>
</reference>
<dbReference type="GO" id="GO:0046872">
    <property type="term" value="F:metal ion binding"/>
    <property type="evidence" value="ECO:0007669"/>
    <property type="project" value="UniProtKB-KW"/>
</dbReference>